<dbReference type="AlphaFoldDB" id="A0A1Y3GFH8"/>
<dbReference type="PROSITE" id="PS50109">
    <property type="entry name" value="HIS_KIN"/>
    <property type="match status" value="1"/>
</dbReference>
<evidence type="ECO:0000259" key="1">
    <source>
        <dbReference type="PROSITE" id="PS50109"/>
    </source>
</evidence>
<dbReference type="InterPro" id="IPR035965">
    <property type="entry name" value="PAS-like_dom_sf"/>
</dbReference>
<feature type="domain" description="Histidine kinase" evidence="1">
    <location>
        <begin position="135"/>
        <end position="348"/>
    </location>
</feature>
<organism evidence="2 3">
    <name type="scientific">Methanonatronarchaeum thermophilum</name>
    <dbReference type="NCBI Taxonomy" id="1927129"/>
    <lineage>
        <taxon>Archaea</taxon>
        <taxon>Methanobacteriati</taxon>
        <taxon>Methanobacteriota</taxon>
        <taxon>Methanonatronarchaeia</taxon>
        <taxon>Methanonatronarchaeales</taxon>
        <taxon>Methanonatronarchaeaceae</taxon>
        <taxon>Methanonatronarchaeum</taxon>
    </lineage>
</organism>
<dbReference type="SMART" id="SM00387">
    <property type="entry name" value="HATPase_c"/>
    <property type="match status" value="1"/>
</dbReference>
<keyword evidence="3" id="KW-1185">Reference proteome</keyword>
<evidence type="ECO:0000313" key="3">
    <source>
        <dbReference type="Proteomes" id="UP000195137"/>
    </source>
</evidence>
<name>A0A1Y3GFH8_9EURY</name>
<dbReference type="InterPro" id="IPR003594">
    <property type="entry name" value="HATPase_dom"/>
</dbReference>
<dbReference type="InterPro" id="IPR036890">
    <property type="entry name" value="HATPase_C_sf"/>
</dbReference>
<dbReference type="Gene3D" id="3.30.565.10">
    <property type="entry name" value="Histidine kinase-like ATPase, C-terminal domain"/>
    <property type="match status" value="1"/>
</dbReference>
<dbReference type="PANTHER" id="PTHR43065">
    <property type="entry name" value="SENSOR HISTIDINE KINASE"/>
    <property type="match status" value="1"/>
</dbReference>
<comment type="caution">
    <text evidence="2">The sequence shown here is derived from an EMBL/GenBank/DDBJ whole genome shotgun (WGS) entry which is preliminary data.</text>
</comment>
<gene>
    <name evidence="2" type="ORF">AMET1_1038</name>
</gene>
<dbReference type="OrthoDB" id="8127at2157"/>
<proteinExistence type="predicted"/>
<dbReference type="GO" id="GO:0016301">
    <property type="term" value="F:kinase activity"/>
    <property type="evidence" value="ECO:0007669"/>
    <property type="project" value="UniProtKB-KW"/>
</dbReference>
<keyword evidence="2" id="KW-0808">Transferase</keyword>
<dbReference type="EMBL" id="MRZU01000004">
    <property type="protein sequence ID" value="OUJ18136.1"/>
    <property type="molecule type" value="Genomic_DNA"/>
</dbReference>
<dbReference type="SUPFAM" id="SSF55874">
    <property type="entry name" value="ATPase domain of HSP90 chaperone/DNA topoisomerase II/histidine kinase"/>
    <property type="match status" value="1"/>
</dbReference>
<dbReference type="SUPFAM" id="SSF55785">
    <property type="entry name" value="PYP-like sensor domain (PAS domain)"/>
    <property type="match status" value="1"/>
</dbReference>
<keyword evidence="2" id="KW-0418">Kinase</keyword>
<dbReference type="InterPro" id="IPR005467">
    <property type="entry name" value="His_kinase_dom"/>
</dbReference>
<dbReference type="RefSeq" id="WP_086637434.1">
    <property type="nucleotide sequence ID" value="NZ_MRZU01000004.1"/>
</dbReference>
<accession>A0A1Y3GFH8</accession>
<dbReference type="Pfam" id="PF02518">
    <property type="entry name" value="HATPase_c"/>
    <property type="match status" value="1"/>
</dbReference>
<dbReference type="InterPro" id="IPR004358">
    <property type="entry name" value="Sig_transdc_His_kin-like_C"/>
</dbReference>
<reference evidence="2 3" key="1">
    <citation type="submission" date="2016-12" db="EMBL/GenBank/DDBJ databases">
        <title>Discovery of methanogenic haloarchaea.</title>
        <authorList>
            <person name="Sorokin D.Y."/>
            <person name="Makarova K.S."/>
            <person name="Abbas B."/>
            <person name="Ferrer M."/>
            <person name="Golyshin P.N."/>
        </authorList>
    </citation>
    <scope>NUCLEOTIDE SEQUENCE [LARGE SCALE GENOMIC DNA]</scope>
    <source>
        <strain evidence="2">AMET1</strain>
    </source>
</reference>
<dbReference type="PRINTS" id="PR00344">
    <property type="entry name" value="BCTRLSENSOR"/>
</dbReference>
<protein>
    <submittedName>
        <fullName evidence="2">Signal transduction histidine kinase containing PAS domain</fullName>
    </submittedName>
</protein>
<dbReference type="Proteomes" id="UP000195137">
    <property type="component" value="Unassembled WGS sequence"/>
</dbReference>
<evidence type="ECO:0000313" key="2">
    <source>
        <dbReference type="EMBL" id="OUJ18136.1"/>
    </source>
</evidence>
<dbReference type="Gene3D" id="3.30.450.20">
    <property type="entry name" value="PAS domain"/>
    <property type="match status" value="1"/>
</dbReference>
<sequence length="354" mass="40399">MSFVLGGVSIKERWASGSLEFVEHPDPMAYLDQDFSVSMPNNAFLDLVGVESIEDLGDSDFDLFFDKKEVHRKLVKSGGYPVEHVTTIRTLGGGERDVSILFKPISLCDKEYIARFRDITEQRNVERREELLRSILTHDIRNHNQVVLGHLELMKEKRECGTINRIDKVIGSVENSLKTIDKIQKLAARLERSKIQRKSYSVVENYLIDAVDEHKKQLDHNDIRLKFKSDNGRDIDMDRACIKVDHFIVDVISNLIENSIDHADCSIIRLETSIKQSYLEITVEDDGKGIKCENPEIVFDVEYTERTTSGGIGLHLVKKIIESYEGSIELNTSELGGAKFTIQLNRCKRLDKLT</sequence>